<comment type="caution">
    <text evidence="5">The sequence shown here is derived from an EMBL/GenBank/DDBJ whole genome shotgun (WGS) entry which is preliminary data.</text>
</comment>
<evidence type="ECO:0000259" key="4">
    <source>
        <dbReference type="PROSITE" id="PS51736"/>
    </source>
</evidence>
<dbReference type="Pfam" id="PF00239">
    <property type="entry name" value="Resolvase"/>
    <property type="match status" value="1"/>
</dbReference>
<evidence type="ECO:0000313" key="5">
    <source>
        <dbReference type="EMBL" id="KGK98966.1"/>
    </source>
</evidence>
<dbReference type="AlphaFoldDB" id="A0A099T416"/>
<dbReference type="RefSeq" id="WP_048193400.1">
    <property type="nucleotide sequence ID" value="NZ_CAAGSM010000002.1"/>
</dbReference>
<dbReference type="GO" id="GO:0003677">
    <property type="term" value="F:DNA binding"/>
    <property type="evidence" value="ECO:0007669"/>
    <property type="project" value="UniProtKB-KW"/>
</dbReference>
<dbReference type="InterPro" id="IPR036162">
    <property type="entry name" value="Resolvase-like_N_sf"/>
</dbReference>
<dbReference type="EMBL" id="JRHO01000009">
    <property type="protein sequence ID" value="KGK98966.1"/>
    <property type="molecule type" value="Genomic_DNA"/>
</dbReference>
<dbReference type="Gene3D" id="3.40.50.1390">
    <property type="entry name" value="Resolvase, N-terminal catalytic domain"/>
    <property type="match status" value="1"/>
</dbReference>
<dbReference type="PROSITE" id="PS51736">
    <property type="entry name" value="RECOMBINASES_3"/>
    <property type="match status" value="1"/>
</dbReference>
<dbReference type="Proteomes" id="UP000029859">
    <property type="component" value="Unassembled WGS sequence"/>
</dbReference>
<gene>
    <name evidence="5" type="ORF">LI82_02685</name>
</gene>
<reference evidence="5 6" key="1">
    <citation type="submission" date="2014-09" db="EMBL/GenBank/DDBJ databases">
        <title>Draft genome sequence of an obligately methylotrophic methanogen, Methanococcoides methylutens, isolated from marine sediment.</title>
        <authorList>
            <person name="Guan Y."/>
            <person name="Ngugi D.K."/>
            <person name="Blom J."/>
            <person name="Ali S."/>
            <person name="Ferry J.G."/>
            <person name="Stingl U."/>
        </authorList>
    </citation>
    <scope>NUCLEOTIDE SEQUENCE [LARGE SCALE GENOMIC DNA]</scope>
    <source>
        <strain evidence="5 6">DSM 2657</strain>
    </source>
</reference>
<proteinExistence type="inferred from homology"/>
<keyword evidence="3" id="KW-0233">DNA recombination</keyword>
<dbReference type="SMART" id="SM00857">
    <property type="entry name" value="Resolvase"/>
    <property type="match status" value="1"/>
</dbReference>
<keyword evidence="2" id="KW-0238">DNA-binding</keyword>
<dbReference type="OrthoDB" id="24728at2157"/>
<dbReference type="CDD" id="cd03768">
    <property type="entry name" value="SR_ResInv"/>
    <property type="match status" value="1"/>
</dbReference>
<evidence type="ECO:0000256" key="3">
    <source>
        <dbReference type="ARBA" id="ARBA00023172"/>
    </source>
</evidence>
<evidence type="ECO:0000313" key="6">
    <source>
        <dbReference type="Proteomes" id="UP000029859"/>
    </source>
</evidence>
<dbReference type="SUPFAM" id="SSF53041">
    <property type="entry name" value="Resolvase-like"/>
    <property type="match status" value="1"/>
</dbReference>
<evidence type="ECO:0000256" key="2">
    <source>
        <dbReference type="ARBA" id="ARBA00023125"/>
    </source>
</evidence>
<dbReference type="PANTHER" id="PTHR30461">
    <property type="entry name" value="DNA-INVERTASE FROM LAMBDOID PROPHAGE"/>
    <property type="match status" value="1"/>
</dbReference>
<keyword evidence="6" id="KW-1185">Reference proteome</keyword>
<accession>A0A099T416</accession>
<dbReference type="PANTHER" id="PTHR30461:SF2">
    <property type="entry name" value="SERINE RECOMBINASE PINE-RELATED"/>
    <property type="match status" value="1"/>
</dbReference>
<dbReference type="InterPro" id="IPR009057">
    <property type="entry name" value="Homeodomain-like_sf"/>
</dbReference>
<feature type="domain" description="Resolvase/invertase-type recombinase catalytic" evidence="4">
    <location>
        <begin position="6"/>
        <end position="150"/>
    </location>
</feature>
<protein>
    <recommendedName>
        <fullName evidence="4">Resolvase/invertase-type recombinase catalytic domain-containing protein</fullName>
    </recommendedName>
</protein>
<evidence type="ECO:0000256" key="1">
    <source>
        <dbReference type="ARBA" id="ARBA00009913"/>
    </source>
</evidence>
<comment type="similarity">
    <text evidence="1">Belongs to the site-specific recombinase resolvase family.</text>
</comment>
<dbReference type="SUPFAM" id="SSF46689">
    <property type="entry name" value="Homeodomain-like"/>
    <property type="match status" value="1"/>
</dbReference>
<sequence>MESSENSVGYARTSTKDQNIDTQIVQLKNKGIPAEQIFFDGGISGSVPAPERPGFKKLLKYIESHDVDTIYLFEISRLGRTFIDTLNLIMEFEDKGVRVVSLSPSEAWSTAGDPHYRKLLISIFGWVAENEKRIMRERIKVGIERHRKEKKTWGRPTKEPNKKEVMKYRDKGLTWSEISRVMNVPASTLYKYRDVWEEQDRIEKVNRASE</sequence>
<name>A0A099T416_METMT</name>
<organism evidence="5 6">
    <name type="scientific">Methanococcoides methylutens</name>
    <dbReference type="NCBI Taxonomy" id="2226"/>
    <lineage>
        <taxon>Archaea</taxon>
        <taxon>Methanobacteriati</taxon>
        <taxon>Methanobacteriota</taxon>
        <taxon>Stenosarchaea group</taxon>
        <taxon>Methanomicrobia</taxon>
        <taxon>Methanosarcinales</taxon>
        <taxon>Methanosarcinaceae</taxon>
        <taxon>Methanococcoides</taxon>
    </lineage>
</organism>
<dbReference type="InterPro" id="IPR050639">
    <property type="entry name" value="SSR_resolvase"/>
</dbReference>
<dbReference type="InterPro" id="IPR006119">
    <property type="entry name" value="Resolv_N"/>
</dbReference>
<dbReference type="GO" id="GO:0000150">
    <property type="term" value="F:DNA strand exchange activity"/>
    <property type="evidence" value="ECO:0007669"/>
    <property type="project" value="InterPro"/>
</dbReference>